<accession>A0A4S3KMD9</accession>
<dbReference type="STRING" id="993689.GCA_002077135_00100"/>
<dbReference type="OrthoDB" id="7593314at2"/>
<keyword evidence="2" id="KW-1185">Reference proteome</keyword>
<evidence type="ECO:0008006" key="3">
    <source>
        <dbReference type="Google" id="ProtNLM"/>
    </source>
</evidence>
<dbReference type="EMBL" id="MWQO01000033">
    <property type="protein sequence ID" value="THD10077.1"/>
    <property type="molecule type" value="Genomic_DNA"/>
</dbReference>
<dbReference type="RefSeq" id="WP_081130164.1">
    <property type="nucleotide sequence ID" value="NZ_LDOS01000005.1"/>
</dbReference>
<proteinExistence type="predicted"/>
<gene>
    <name evidence="1" type="ORF">B1806_09410</name>
</gene>
<organism evidence="1 2">
    <name type="scientific">Metallibacterium scheffleri</name>
    <dbReference type="NCBI Taxonomy" id="993689"/>
    <lineage>
        <taxon>Bacteria</taxon>
        <taxon>Pseudomonadati</taxon>
        <taxon>Pseudomonadota</taxon>
        <taxon>Gammaproteobacteria</taxon>
        <taxon>Lysobacterales</taxon>
        <taxon>Rhodanobacteraceae</taxon>
        <taxon>Metallibacterium</taxon>
    </lineage>
</organism>
<evidence type="ECO:0000313" key="2">
    <source>
        <dbReference type="Proteomes" id="UP000307749"/>
    </source>
</evidence>
<protein>
    <recommendedName>
        <fullName evidence="3">Transposase</fullName>
    </recommendedName>
</protein>
<dbReference type="AlphaFoldDB" id="A0A4S3KMD9"/>
<reference evidence="1 2" key="1">
    <citation type="submission" date="2017-02" db="EMBL/GenBank/DDBJ databases">
        <title>Whole genome sequencing of Metallibacterium scheffleri DSM 24874 (T).</title>
        <authorList>
            <person name="Kumar S."/>
            <person name="Patil P."/>
            <person name="Patil P.B."/>
        </authorList>
    </citation>
    <scope>NUCLEOTIDE SEQUENCE [LARGE SCALE GENOMIC DNA]</scope>
    <source>
        <strain evidence="1 2">DSM 24874</strain>
    </source>
</reference>
<dbReference type="Proteomes" id="UP000307749">
    <property type="component" value="Unassembled WGS sequence"/>
</dbReference>
<name>A0A4S3KMD9_9GAMM</name>
<evidence type="ECO:0000313" key="1">
    <source>
        <dbReference type="EMBL" id="THD10077.1"/>
    </source>
</evidence>
<comment type="caution">
    <text evidence="1">The sequence shown here is derived from an EMBL/GenBank/DDBJ whole genome shotgun (WGS) entry which is preliminary data.</text>
</comment>
<sequence length="627" mass="68568">MKLSPALPPTGDVLIYEYGARVDGDCLPAVGDQIAKARRLYNDLVAVIRGIVDEMRGFVLKHAGSEALALQARIDGLSEAFDAARAANDEDRMKQIAGERRALWAELGEQVKAVRKAHRAEIQELFLSRIGKKSTCDTYQMRCKAVGDGLGWATANQVLDAALQAFKTSFQRGQAPRFARGEEKIQDTLTLQFTAAGGVPVAALLSGDHSELSMVSSCGRRKYGSFSFRLGSASADTYANGTWQYHRPLPDGATVGLARLVRRSVGKDFKWALQLMVKRPATEPAMMEGRKPLVAVHFGWAGDASGRRVAGITDGADPGVARVLQLPVEVEDGIRRAAEFQSARDEARDVIMTTIKNIAWGDAVACLGESSQFMHGSEPWLRARLSEELSTIRRLPAQHVAPRRLHRLCGLLRATNQMHDELEAWRKQDRLAWQASAHMARRARNLRKDFYRRVAIDLARRYSAIVLEPLDLAAAALKVNEITGEKTEFAKKARSGRVVAAIYELESSIRWAAAKSGTALLDLSGAETAARCGICGGASQSDESNSQVLHCVECGAELDRKKNGAAIAWQFAHENLDEAVTDFWAAVIAQRCEHAEKTREKKAKMAEGRRLARTLSAGVSAVGSRNV</sequence>